<feature type="transmembrane region" description="Helical" evidence="1">
    <location>
        <begin position="15"/>
        <end position="37"/>
    </location>
</feature>
<organism evidence="2">
    <name type="scientific">viral metagenome</name>
    <dbReference type="NCBI Taxonomy" id="1070528"/>
    <lineage>
        <taxon>unclassified sequences</taxon>
        <taxon>metagenomes</taxon>
        <taxon>organismal metagenomes</taxon>
    </lineage>
</organism>
<protein>
    <submittedName>
        <fullName evidence="2">Uncharacterized protein</fullName>
    </submittedName>
</protein>
<dbReference type="Pfam" id="PF04070">
    <property type="entry name" value="DUF378"/>
    <property type="match status" value="1"/>
</dbReference>
<sequence>MNNDSDAMKMYKSKLYYKITMFLVLVGGLNWLSAVFMKKDAIQTILGNGFFTKGIYLAVGISALMLFLNRDVYLPFLGETLVPCAAFATRTPDNANQEVSISIQANTKVVYWAAEPHDASGNSAIGSWDQAYQDYSNSGVAISDSSGKCLLRIRGAPQSYSVPFKGTLKPHVHFRVCEKNGFMGPVQTYYLQNGVIEKFSI</sequence>
<dbReference type="AlphaFoldDB" id="A0A6C0D6E7"/>
<proteinExistence type="predicted"/>
<feature type="transmembrane region" description="Helical" evidence="1">
    <location>
        <begin position="49"/>
        <end position="68"/>
    </location>
</feature>
<keyword evidence="1" id="KW-0472">Membrane</keyword>
<reference evidence="2" key="1">
    <citation type="journal article" date="2020" name="Nature">
        <title>Giant virus diversity and host interactions through global metagenomics.</title>
        <authorList>
            <person name="Schulz F."/>
            <person name="Roux S."/>
            <person name="Paez-Espino D."/>
            <person name="Jungbluth S."/>
            <person name="Walsh D.A."/>
            <person name="Denef V.J."/>
            <person name="McMahon K.D."/>
            <person name="Konstantinidis K.T."/>
            <person name="Eloe-Fadrosh E.A."/>
            <person name="Kyrpides N.C."/>
            <person name="Woyke T."/>
        </authorList>
    </citation>
    <scope>NUCLEOTIDE SEQUENCE</scope>
    <source>
        <strain evidence="2">GVMAG-M-3300023174-129</strain>
    </source>
</reference>
<dbReference type="InterPro" id="IPR007211">
    <property type="entry name" value="DUF378"/>
</dbReference>
<keyword evidence="1" id="KW-1133">Transmembrane helix</keyword>
<keyword evidence="1" id="KW-0812">Transmembrane</keyword>
<accession>A0A6C0D6E7</accession>
<evidence type="ECO:0000313" key="2">
    <source>
        <dbReference type="EMBL" id="QHT12087.1"/>
    </source>
</evidence>
<name>A0A6C0D6E7_9ZZZZ</name>
<dbReference type="EMBL" id="MN739541">
    <property type="protein sequence ID" value="QHT12087.1"/>
    <property type="molecule type" value="Genomic_DNA"/>
</dbReference>
<evidence type="ECO:0000256" key="1">
    <source>
        <dbReference type="SAM" id="Phobius"/>
    </source>
</evidence>